<dbReference type="EMBL" id="JAYMYS010000004">
    <property type="protein sequence ID" value="KAK7397370.1"/>
    <property type="molecule type" value="Genomic_DNA"/>
</dbReference>
<keyword evidence="1" id="KW-0812">Transmembrane</keyword>
<name>A0AAN9SJI9_PSOTE</name>
<comment type="caution">
    <text evidence="2">The sequence shown here is derived from an EMBL/GenBank/DDBJ whole genome shotgun (WGS) entry which is preliminary data.</text>
</comment>
<evidence type="ECO:0008006" key="4">
    <source>
        <dbReference type="Google" id="ProtNLM"/>
    </source>
</evidence>
<feature type="transmembrane region" description="Helical" evidence="1">
    <location>
        <begin position="45"/>
        <end position="66"/>
    </location>
</feature>
<proteinExistence type="predicted"/>
<feature type="transmembrane region" description="Helical" evidence="1">
    <location>
        <begin position="12"/>
        <end position="33"/>
    </location>
</feature>
<reference evidence="2 3" key="1">
    <citation type="submission" date="2024-01" db="EMBL/GenBank/DDBJ databases">
        <title>The genomes of 5 underutilized Papilionoideae crops provide insights into root nodulation and disease resistanc.</title>
        <authorList>
            <person name="Jiang F."/>
        </authorList>
    </citation>
    <scope>NUCLEOTIDE SEQUENCE [LARGE SCALE GENOMIC DNA]</scope>
    <source>
        <strain evidence="2">DUOXIRENSHENG_FW03</strain>
        <tissue evidence="2">Leaves</tissue>
    </source>
</reference>
<protein>
    <recommendedName>
        <fullName evidence="4">Transmembrane protein</fullName>
    </recommendedName>
</protein>
<dbReference type="AlphaFoldDB" id="A0AAN9SJI9"/>
<evidence type="ECO:0000256" key="1">
    <source>
        <dbReference type="SAM" id="Phobius"/>
    </source>
</evidence>
<evidence type="ECO:0000313" key="3">
    <source>
        <dbReference type="Proteomes" id="UP001386955"/>
    </source>
</evidence>
<accession>A0AAN9SJI9</accession>
<organism evidence="2 3">
    <name type="scientific">Psophocarpus tetragonolobus</name>
    <name type="common">Winged bean</name>
    <name type="synonym">Dolichos tetragonolobus</name>
    <dbReference type="NCBI Taxonomy" id="3891"/>
    <lineage>
        <taxon>Eukaryota</taxon>
        <taxon>Viridiplantae</taxon>
        <taxon>Streptophyta</taxon>
        <taxon>Embryophyta</taxon>
        <taxon>Tracheophyta</taxon>
        <taxon>Spermatophyta</taxon>
        <taxon>Magnoliopsida</taxon>
        <taxon>eudicotyledons</taxon>
        <taxon>Gunneridae</taxon>
        <taxon>Pentapetalae</taxon>
        <taxon>rosids</taxon>
        <taxon>fabids</taxon>
        <taxon>Fabales</taxon>
        <taxon>Fabaceae</taxon>
        <taxon>Papilionoideae</taxon>
        <taxon>50 kb inversion clade</taxon>
        <taxon>NPAAA clade</taxon>
        <taxon>indigoferoid/millettioid clade</taxon>
        <taxon>Phaseoleae</taxon>
        <taxon>Psophocarpus</taxon>
    </lineage>
</organism>
<keyword evidence="1" id="KW-0472">Membrane</keyword>
<evidence type="ECO:0000313" key="2">
    <source>
        <dbReference type="EMBL" id="KAK7397370.1"/>
    </source>
</evidence>
<keyword evidence="1" id="KW-1133">Transmembrane helix</keyword>
<dbReference type="Proteomes" id="UP001386955">
    <property type="component" value="Unassembled WGS sequence"/>
</dbReference>
<keyword evidence="3" id="KW-1185">Reference proteome</keyword>
<sequence>MGSLRKPKGITRVTITIWFFAITIVVSAIGGEFTEFVEACYSDSIFFFIIAKAFVACHAFGSRWSFRGFSGSDEKERYLILRTPKMKTGLELDL</sequence>
<gene>
    <name evidence="2" type="ORF">VNO78_18540</name>
</gene>